<dbReference type="InterPro" id="IPR008920">
    <property type="entry name" value="TF_FadR/GntR_C"/>
</dbReference>
<dbReference type="AlphaFoldDB" id="A0A379N148"/>
<evidence type="ECO:0000313" key="5">
    <source>
        <dbReference type="EMBL" id="SUE40160.1"/>
    </source>
</evidence>
<evidence type="ECO:0000256" key="2">
    <source>
        <dbReference type="ARBA" id="ARBA00023125"/>
    </source>
</evidence>
<dbReference type="EMBL" id="UGVN01000001">
    <property type="protein sequence ID" value="SUE40160.1"/>
    <property type="molecule type" value="Genomic_DNA"/>
</dbReference>
<dbReference type="SMART" id="SM00345">
    <property type="entry name" value="HTH_GNTR"/>
    <property type="match status" value="1"/>
</dbReference>
<dbReference type="Pfam" id="PF07729">
    <property type="entry name" value="FCD"/>
    <property type="match status" value="1"/>
</dbReference>
<dbReference type="PROSITE" id="PS50949">
    <property type="entry name" value="HTH_GNTR"/>
    <property type="match status" value="1"/>
</dbReference>
<dbReference type="InterPro" id="IPR000524">
    <property type="entry name" value="Tscrpt_reg_HTH_GntR"/>
</dbReference>
<dbReference type="SMART" id="SM00895">
    <property type="entry name" value="FCD"/>
    <property type="match status" value="1"/>
</dbReference>
<dbReference type="InterPro" id="IPR036388">
    <property type="entry name" value="WH-like_DNA-bd_sf"/>
</dbReference>
<dbReference type="Proteomes" id="UP000254919">
    <property type="component" value="Unassembled WGS sequence"/>
</dbReference>
<dbReference type="Gene3D" id="1.20.120.530">
    <property type="entry name" value="GntR ligand-binding domain-like"/>
    <property type="match status" value="1"/>
</dbReference>
<evidence type="ECO:0000256" key="1">
    <source>
        <dbReference type="ARBA" id="ARBA00023015"/>
    </source>
</evidence>
<evidence type="ECO:0000256" key="3">
    <source>
        <dbReference type="ARBA" id="ARBA00023163"/>
    </source>
</evidence>
<proteinExistence type="predicted"/>
<dbReference type="Pfam" id="PF00392">
    <property type="entry name" value="GntR"/>
    <property type="match status" value="1"/>
</dbReference>
<dbReference type="SUPFAM" id="SSF46785">
    <property type="entry name" value="Winged helix' DNA-binding domain"/>
    <property type="match status" value="1"/>
</dbReference>
<gene>
    <name evidence="5" type="primary">ydfH_5</name>
    <name evidence="5" type="ORF">NCTC13291_01717</name>
</gene>
<reference evidence="5 6" key="1">
    <citation type="submission" date="2018-06" db="EMBL/GenBank/DDBJ databases">
        <authorList>
            <consortium name="Pathogen Informatics"/>
            <person name="Doyle S."/>
        </authorList>
    </citation>
    <scope>NUCLEOTIDE SEQUENCE [LARGE SCALE GENOMIC DNA]</scope>
    <source>
        <strain evidence="5 6">NCTC13291</strain>
    </source>
</reference>
<dbReference type="PANTHER" id="PTHR43537">
    <property type="entry name" value="TRANSCRIPTIONAL REGULATOR, GNTR FAMILY"/>
    <property type="match status" value="1"/>
</dbReference>
<dbReference type="InterPro" id="IPR011711">
    <property type="entry name" value="GntR_C"/>
</dbReference>
<dbReference type="GO" id="GO:0003677">
    <property type="term" value="F:DNA binding"/>
    <property type="evidence" value="ECO:0007669"/>
    <property type="project" value="UniProtKB-KW"/>
</dbReference>
<dbReference type="PRINTS" id="PR00035">
    <property type="entry name" value="HTHGNTR"/>
</dbReference>
<dbReference type="Gene3D" id="1.10.10.10">
    <property type="entry name" value="Winged helix-like DNA-binding domain superfamily/Winged helix DNA-binding domain"/>
    <property type="match status" value="1"/>
</dbReference>
<dbReference type="SUPFAM" id="SSF48008">
    <property type="entry name" value="GntR ligand-binding domain-like"/>
    <property type="match status" value="1"/>
</dbReference>
<dbReference type="InterPro" id="IPR036390">
    <property type="entry name" value="WH_DNA-bd_sf"/>
</dbReference>
<name>A0A379N148_9PROT</name>
<dbReference type="PANTHER" id="PTHR43537:SF5">
    <property type="entry name" value="UXU OPERON TRANSCRIPTIONAL REGULATOR"/>
    <property type="match status" value="1"/>
</dbReference>
<keyword evidence="1" id="KW-0805">Transcription regulation</keyword>
<keyword evidence="3" id="KW-0804">Transcription</keyword>
<feature type="domain" description="HTH gntR-type" evidence="4">
    <location>
        <begin position="14"/>
        <end position="81"/>
    </location>
</feature>
<accession>A0A379N148</accession>
<dbReference type="RefSeq" id="WP_115359205.1">
    <property type="nucleotide sequence ID" value="NZ_UGVN01000001.1"/>
</dbReference>
<dbReference type="GO" id="GO:0003700">
    <property type="term" value="F:DNA-binding transcription factor activity"/>
    <property type="evidence" value="ECO:0007669"/>
    <property type="project" value="InterPro"/>
</dbReference>
<evidence type="ECO:0000259" key="4">
    <source>
        <dbReference type="PROSITE" id="PS50949"/>
    </source>
</evidence>
<evidence type="ECO:0000313" key="6">
    <source>
        <dbReference type="Proteomes" id="UP000254919"/>
    </source>
</evidence>
<protein>
    <submittedName>
        <fullName evidence="5">Uncharacterized HTH-type transcriptional regulator ydfH</fullName>
    </submittedName>
</protein>
<organism evidence="5 6">
    <name type="scientific">Roseomonas mucosa</name>
    <dbReference type="NCBI Taxonomy" id="207340"/>
    <lineage>
        <taxon>Bacteria</taxon>
        <taxon>Pseudomonadati</taxon>
        <taxon>Pseudomonadota</taxon>
        <taxon>Alphaproteobacteria</taxon>
        <taxon>Acetobacterales</taxon>
        <taxon>Roseomonadaceae</taxon>
        <taxon>Roseomonas</taxon>
    </lineage>
</organism>
<sequence length="263" mass="28929">MLGPTHPLDLLRSQTLAGAVEQEIIRRIKAGVIVAGTKLNEADLAESMQISRAPVREAFRSLETAGLVRFEKNRGVYIREITDEEAAELYAVRRNLDEMAGRLLAPRITDRQTGELASMLEELEAASVSGDVARYFPLNIAFHDRLIEMAGNKTLLGFYRQVIDRMHLLRRRGFETDSSSAASHEEHLAILRALQLRDADAASRAMGQHVSNGFERTIGAKLAAGGSLPQGRRGDDGCRGAAEILPCRDLRFGPEMVAGEVDH</sequence>
<dbReference type="CDD" id="cd07377">
    <property type="entry name" value="WHTH_GntR"/>
    <property type="match status" value="1"/>
</dbReference>
<keyword evidence="2" id="KW-0238">DNA-binding</keyword>